<dbReference type="InterPro" id="IPR010255">
    <property type="entry name" value="Haem_peroxidase_sf"/>
</dbReference>
<comment type="similarity">
    <text evidence="2">Belongs to the peroxidase family. Cytochrome c peroxidase subfamily.</text>
</comment>
<keyword evidence="5" id="KW-0479">Metal-binding</keyword>
<dbReference type="GO" id="GO:0004601">
    <property type="term" value="F:peroxidase activity"/>
    <property type="evidence" value="ECO:0007669"/>
    <property type="project" value="UniProtKB-KW"/>
</dbReference>
<protein>
    <recommendedName>
        <fullName evidence="8">Peroxidase</fullName>
        <ecNumber evidence="8">1.11.1.-</ecNumber>
    </recommendedName>
</protein>
<keyword evidence="4" id="KW-0349">Heme</keyword>
<sequence length="569" mass="61914">MRLSKESILIRHCDNSAWQCADNSIAALRSLRLPARNLLPAPLKKVKLWHMDISPEKMLLLSFFACLVGIAHAYIWPSPQLDALEAMRFDPNPFLAFLPSCDADDPLSGRSEISDWIRTAYHDMATHNVVHGTGGMDASIRFAEEQARPEDAGDGFQNTIGELLKFSNRYVSISDVLALAAITAVERCGGPQIAFRGGRIDAGEPNAPGVPEPQQSLDSHIASFARQGFTQTEMIGLVACGHTFGGVQHAPFPDIVPEMNDPNNTLSVAHFDSTYVQFDNNIATEYISGTTQNPLVVGLNETTNSDKRIFSSDGNVTMHSFADSPELFASTCAGLFARMLDTVPNGVQLTEVITPLPVKPDVTLLRLDTSGHKLELLVSVRFWNMAEDPARIVRLLWVDHIGGTSNVTLSGFFTVGQQQQAQRYSPPTSLSIDAAAGITAMRFEVNGKLEDQGGIGFPVQDDVVMSALSCFIADGPSPGRFYIAVRTSAKPTRVYLEAEARDSVDRPIVVEIDAVPPSEPVAANVSYSIWRVGLNANQTFDLFTVGAEFNGVKGTRSGLLTRFKFPPCE</sequence>
<evidence type="ECO:0000313" key="11">
    <source>
        <dbReference type="EMBL" id="KAF7341316.1"/>
    </source>
</evidence>
<dbReference type="InterPro" id="IPR002016">
    <property type="entry name" value="Haem_peroxidase"/>
</dbReference>
<dbReference type="AlphaFoldDB" id="A0A8H6XIU7"/>
<evidence type="ECO:0000256" key="1">
    <source>
        <dbReference type="ARBA" id="ARBA00003917"/>
    </source>
</evidence>
<dbReference type="InterPro" id="IPR044831">
    <property type="entry name" value="Ccp1-like"/>
</dbReference>
<dbReference type="GO" id="GO:0034599">
    <property type="term" value="P:cellular response to oxidative stress"/>
    <property type="evidence" value="ECO:0007669"/>
    <property type="project" value="InterPro"/>
</dbReference>
<gene>
    <name evidence="11" type="ORF">MVEN_01867900</name>
</gene>
<evidence type="ECO:0000256" key="4">
    <source>
        <dbReference type="ARBA" id="ARBA00022617"/>
    </source>
</evidence>
<evidence type="ECO:0000259" key="10">
    <source>
        <dbReference type="PROSITE" id="PS50873"/>
    </source>
</evidence>
<dbReference type="PRINTS" id="PR00458">
    <property type="entry name" value="PEROXIDASE"/>
</dbReference>
<dbReference type="InterPro" id="IPR002207">
    <property type="entry name" value="Peroxidase_I"/>
</dbReference>
<dbReference type="PRINTS" id="PR00459">
    <property type="entry name" value="ASPEROXIDASE"/>
</dbReference>
<keyword evidence="6 8" id="KW-0560">Oxidoreductase</keyword>
<evidence type="ECO:0000256" key="6">
    <source>
        <dbReference type="ARBA" id="ARBA00023002"/>
    </source>
</evidence>
<keyword evidence="7" id="KW-0408">Iron</keyword>
<dbReference type="Proteomes" id="UP000620124">
    <property type="component" value="Unassembled WGS sequence"/>
</dbReference>
<keyword evidence="9" id="KW-1133">Transmembrane helix</keyword>
<organism evidence="11 12">
    <name type="scientific">Mycena venus</name>
    <dbReference type="NCBI Taxonomy" id="2733690"/>
    <lineage>
        <taxon>Eukaryota</taxon>
        <taxon>Fungi</taxon>
        <taxon>Dikarya</taxon>
        <taxon>Basidiomycota</taxon>
        <taxon>Agaricomycotina</taxon>
        <taxon>Agaricomycetes</taxon>
        <taxon>Agaricomycetidae</taxon>
        <taxon>Agaricales</taxon>
        <taxon>Marasmiineae</taxon>
        <taxon>Mycenaceae</taxon>
        <taxon>Mycena</taxon>
    </lineage>
</organism>
<evidence type="ECO:0000313" key="12">
    <source>
        <dbReference type="Proteomes" id="UP000620124"/>
    </source>
</evidence>
<dbReference type="Pfam" id="PF00141">
    <property type="entry name" value="peroxidase"/>
    <property type="match status" value="1"/>
</dbReference>
<feature type="domain" description="Plant heme peroxidase family profile" evidence="10">
    <location>
        <begin position="97"/>
        <end position="339"/>
    </location>
</feature>
<dbReference type="PANTHER" id="PTHR31356">
    <property type="entry name" value="THYLAKOID LUMENAL 29 KDA PROTEIN, CHLOROPLASTIC-RELATED"/>
    <property type="match status" value="1"/>
</dbReference>
<dbReference type="GO" id="GO:0042744">
    <property type="term" value="P:hydrogen peroxide catabolic process"/>
    <property type="evidence" value="ECO:0007669"/>
    <property type="project" value="TreeGrafter"/>
</dbReference>
<keyword evidence="3 8" id="KW-0575">Peroxidase</keyword>
<dbReference type="GO" id="GO:0000302">
    <property type="term" value="P:response to reactive oxygen species"/>
    <property type="evidence" value="ECO:0007669"/>
    <property type="project" value="TreeGrafter"/>
</dbReference>
<dbReference type="EC" id="1.11.1.-" evidence="8"/>
<comment type="caution">
    <text evidence="11">The sequence shown here is derived from an EMBL/GenBank/DDBJ whole genome shotgun (WGS) entry which is preliminary data.</text>
</comment>
<evidence type="ECO:0000256" key="3">
    <source>
        <dbReference type="ARBA" id="ARBA00022559"/>
    </source>
</evidence>
<dbReference type="OrthoDB" id="2144714at2759"/>
<dbReference type="Gene3D" id="1.10.520.10">
    <property type="match status" value="1"/>
</dbReference>
<dbReference type="EMBL" id="JACAZI010000018">
    <property type="protein sequence ID" value="KAF7341316.1"/>
    <property type="molecule type" value="Genomic_DNA"/>
</dbReference>
<name>A0A8H6XIU7_9AGAR</name>
<dbReference type="GO" id="GO:0020037">
    <property type="term" value="F:heme binding"/>
    <property type="evidence" value="ECO:0007669"/>
    <property type="project" value="UniProtKB-UniRule"/>
</dbReference>
<evidence type="ECO:0000256" key="7">
    <source>
        <dbReference type="ARBA" id="ARBA00023004"/>
    </source>
</evidence>
<comment type="function">
    <text evidence="1">Destroys radicals which are normally produced within the cells and which are toxic to biological systems.</text>
</comment>
<keyword evidence="12" id="KW-1185">Reference proteome</keyword>
<feature type="transmembrane region" description="Helical" evidence="9">
    <location>
        <begin position="58"/>
        <end position="76"/>
    </location>
</feature>
<dbReference type="GO" id="GO:0046872">
    <property type="term" value="F:metal ion binding"/>
    <property type="evidence" value="ECO:0007669"/>
    <property type="project" value="UniProtKB-UniRule"/>
</dbReference>
<accession>A0A8H6XIU7</accession>
<evidence type="ECO:0000256" key="8">
    <source>
        <dbReference type="RuleBase" id="RU363051"/>
    </source>
</evidence>
<dbReference type="Gene3D" id="1.10.420.10">
    <property type="entry name" value="Peroxidase, domain 2"/>
    <property type="match status" value="1"/>
</dbReference>
<reference evidence="11" key="1">
    <citation type="submission" date="2020-05" db="EMBL/GenBank/DDBJ databases">
        <title>Mycena genomes resolve the evolution of fungal bioluminescence.</title>
        <authorList>
            <person name="Tsai I.J."/>
        </authorList>
    </citation>
    <scope>NUCLEOTIDE SEQUENCE</scope>
    <source>
        <strain evidence="11">CCC161011</strain>
    </source>
</reference>
<evidence type="ECO:0000256" key="2">
    <source>
        <dbReference type="ARBA" id="ARBA00005997"/>
    </source>
</evidence>
<dbReference type="SUPFAM" id="SSF48113">
    <property type="entry name" value="Heme-dependent peroxidases"/>
    <property type="match status" value="1"/>
</dbReference>
<dbReference type="PANTHER" id="PTHR31356:SF53">
    <property type="entry name" value="HEME PEROXIDASE"/>
    <property type="match status" value="1"/>
</dbReference>
<keyword evidence="9" id="KW-0472">Membrane</keyword>
<dbReference type="PROSITE" id="PS50873">
    <property type="entry name" value="PEROXIDASE_4"/>
    <property type="match status" value="1"/>
</dbReference>
<keyword evidence="9" id="KW-0812">Transmembrane</keyword>
<evidence type="ECO:0000256" key="9">
    <source>
        <dbReference type="SAM" id="Phobius"/>
    </source>
</evidence>
<proteinExistence type="inferred from homology"/>
<evidence type="ECO:0000256" key="5">
    <source>
        <dbReference type="ARBA" id="ARBA00022723"/>
    </source>
</evidence>